<reference evidence="1" key="1">
    <citation type="submission" date="2018-05" db="EMBL/GenBank/DDBJ databases">
        <authorList>
            <person name="Lanie J.A."/>
            <person name="Ng W.-L."/>
            <person name="Kazmierczak K.M."/>
            <person name="Andrzejewski T.M."/>
            <person name="Davidsen T.M."/>
            <person name="Wayne K.J."/>
            <person name="Tettelin H."/>
            <person name="Glass J.I."/>
            <person name="Rusch D."/>
            <person name="Podicherti R."/>
            <person name="Tsui H.-C.T."/>
            <person name="Winkler M.E."/>
        </authorList>
    </citation>
    <scope>NUCLEOTIDE SEQUENCE</scope>
</reference>
<name>A0A381P083_9ZZZZ</name>
<evidence type="ECO:0000313" key="1">
    <source>
        <dbReference type="EMBL" id="SUZ60316.1"/>
    </source>
</evidence>
<protein>
    <submittedName>
        <fullName evidence="1">Uncharacterized protein</fullName>
    </submittedName>
</protein>
<sequence>MVAKVTFKIILTYIFLTNLLQAKERVIPINQARSFVNDVVKNMNYFRIEFDDRALSLSETDNGNTIFTLPINSRRNNFEEVIILSYGCIGRAIKYQLDRAVKDGKKIIVPSIVTIECYIPMGRNNTYLVSSLNNKILVQFVDGTITAEQIWREINNTFESSTHFPMTSRTPEIFMTDVDFENMISARIALEGKNSPNLSTILSLATKASWVPGLEGQIEGMLVEHLKENHLVLMTDVMGTEPTESQMVRIGKQFFFHVQKPVDEIVVSHTKDSLRYVWKGNTYPEALDKYYIEYWLKHGL</sequence>
<gene>
    <name evidence="1" type="ORF">METZ01_LOCUS13170</name>
</gene>
<accession>A0A381P083</accession>
<dbReference type="EMBL" id="UINC01000734">
    <property type="protein sequence ID" value="SUZ60316.1"/>
    <property type="molecule type" value="Genomic_DNA"/>
</dbReference>
<organism evidence="1">
    <name type="scientific">marine metagenome</name>
    <dbReference type="NCBI Taxonomy" id="408172"/>
    <lineage>
        <taxon>unclassified sequences</taxon>
        <taxon>metagenomes</taxon>
        <taxon>ecological metagenomes</taxon>
    </lineage>
</organism>
<proteinExistence type="predicted"/>
<dbReference type="AlphaFoldDB" id="A0A381P083"/>